<dbReference type="InterPro" id="IPR007052">
    <property type="entry name" value="CS_dom"/>
</dbReference>
<feature type="domain" description="CS" evidence="1">
    <location>
        <begin position="11"/>
        <end position="92"/>
    </location>
</feature>
<comment type="caution">
    <text evidence="2">The sequence shown here is derived from an EMBL/GenBank/DDBJ whole genome shotgun (WGS) entry which is preliminary data.</text>
</comment>
<dbReference type="Proteomes" id="UP001473302">
    <property type="component" value="Unassembled WGS sequence"/>
</dbReference>
<evidence type="ECO:0000313" key="3">
    <source>
        <dbReference type="Proteomes" id="UP001473302"/>
    </source>
</evidence>
<sequence>MMVNSEHVTSVIPSSIVWTQTMESITLQINSNHVQVSLSEKCLTLSDQSTTINLPLFNRVYLGKYDIEQMTMTNQIILTLEKECMKYWPHLLMQQEEMKTLSSLIEINYRQQDNSLYDTLDFDTVISGSGEKTGLE</sequence>
<organism evidence="2 3">
    <name type="scientific">Mucor flavus</name>
    <dbReference type="NCBI Taxonomy" id="439312"/>
    <lineage>
        <taxon>Eukaryota</taxon>
        <taxon>Fungi</taxon>
        <taxon>Fungi incertae sedis</taxon>
        <taxon>Mucoromycota</taxon>
        <taxon>Mucoromycotina</taxon>
        <taxon>Mucoromycetes</taxon>
        <taxon>Mucorales</taxon>
        <taxon>Mucorineae</taxon>
        <taxon>Mucoraceae</taxon>
        <taxon>Mucor</taxon>
    </lineage>
</organism>
<evidence type="ECO:0000259" key="1">
    <source>
        <dbReference type="PROSITE" id="PS51203"/>
    </source>
</evidence>
<keyword evidence="3" id="KW-1185">Reference proteome</keyword>
<dbReference type="InterPro" id="IPR008978">
    <property type="entry name" value="HSP20-like_chaperone"/>
</dbReference>
<dbReference type="Gene3D" id="2.60.40.790">
    <property type="match status" value="1"/>
</dbReference>
<dbReference type="SUPFAM" id="SSF49764">
    <property type="entry name" value="HSP20-like chaperones"/>
    <property type="match status" value="1"/>
</dbReference>
<dbReference type="EMBL" id="BAABUK010000005">
    <property type="protein sequence ID" value="GAA5809443.1"/>
    <property type="molecule type" value="Genomic_DNA"/>
</dbReference>
<dbReference type="PROSITE" id="PS51203">
    <property type="entry name" value="CS"/>
    <property type="match status" value="1"/>
</dbReference>
<name>A0ABP9YRE3_9FUNG</name>
<protein>
    <recommendedName>
        <fullName evidence="1">CS domain-containing protein</fullName>
    </recommendedName>
</protein>
<reference evidence="2 3" key="1">
    <citation type="submission" date="2024-04" db="EMBL/GenBank/DDBJ databases">
        <title>genome sequences of Mucor flavus KT1a and Helicostylum pulchrum KT1b strains isolated from the surface of a dry-aged beef.</title>
        <authorList>
            <person name="Toyotome T."/>
            <person name="Hosono M."/>
            <person name="Torimaru M."/>
            <person name="Fukuda K."/>
            <person name="Mikami N."/>
        </authorList>
    </citation>
    <scope>NUCLEOTIDE SEQUENCE [LARGE SCALE GENOMIC DNA]</scope>
    <source>
        <strain evidence="2 3">KT1a</strain>
    </source>
</reference>
<proteinExistence type="predicted"/>
<dbReference type="CDD" id="cd06463">
    <property type="entry name" value="p23_like"/>
    <property type="match status" value="1"/>
</dbReference>
<evidence type="ECO:0000313" key="2">
    <source>
        <dbReference type="EMBL" id="GAA5809443.1"/>
    </source>
</evidence>
<gene>
    <name evidence="2" type="ORF">MFLAVUS_002851</name>
</gene>
<accession>A0ABP9YRE3</accession>